<feature type="coiled-coil region" evidence="1">
    <location>
        <begin position="122"/>
        <end position="156"/>
    </location>
</feature>
<protein>
    <submittedName>
        <fullName evidence="2">Uncharacterized protein</fullName>
    </submittedName>
</protein>
<dbReference type="Proteomes" id="UP001205035">
    <property type="component" value="Unassembled WGS sequence"/>
</dbReference>
<sequence>MKTGIEMIAERESKIFTANGMSREELRLNYNAACNAYLAAFCEKHGYDYEPAAWTGNDPGGIAEVGDLFVSMADILTDIDRDAPEEEYVKYYDYCLRVGSIANGELQTPNYDSWLRGCPRMDEEQIARLEELQRDVRCAEMNLKVEIDRINNLKQE</sequence>
<evidence type="ECO:0000313" key="3">
    <source>
        <dbReference type="Proteomes" id="UP001205035"/>
    </source>
</evidence>
<reference evidence="2" key="1">
    <citation type="submission" date="2022-06" db="EMBL/GenBank/DDBJ databases">
        <title>Isolation of gut microbiota from human fecal samples.</title>
        <authorList>
            <person name="Pamer E.G."/>
            <person name="Barat B."/>
            <person name="Waligurski E."/>
            <person name="Medina S."/>
            <person name="Paddock L."/>
            <person name="Mostad J."/>
        </authorList>
    </citation>
    <scope>NUCLEOTIDE SEQUENCE</scope>
    <source>
        <strain evidence="2">DFI.6.22</strain>
    </source>
</reference>
<dbReference type="EMBL" id="JANGBQ010000045">
    <property type="protein sequence ID" value="MCQ5084161.1"/>
    <property type="molecule type" value="Genomic_DNA"/>
</dbReference>
<gene>
    <name evidence="2" type="ORF">NE651_14855</name>
</gene>
<dbReference type="RefSeq" id="WP_256166633.1">
    <property type="nucleotide sequence ID" value="NZ_JANGBQ010000045.1"/>
</dbReference>
<organism evidence="2 3">
    <name type="scientific">Alistipes onderdonkii</name>
    <dbReference type="NCBI Taxonomy" id="328813"/>
    <lineage>
        <taxon>Bacteria</taxon>
        <taxon>Pseudomonadati</taxon>
        <taxon>Bacteroidota</taxon>
        <taxon>Bacteroidia</taxon>
        <taxon>Bacteroidales</taxon>
        <taxon>Rikenellaceae</taxon>
        <taxon>Alistipes</taxon>
    </lineage>
</organism>
<accession>A0AAJ1CHU8</accession>
<comment type="caution">
    <text evidence="2">The sequence shown here is derived from an EMBL/GenBank/DDBJ whole genome shotgun (WGS) entry which is preliminary data.</text>
</comment>
<evidence type="ECO:0000313" key="2">
    <source>
        <dbReference type="EMBL" id="MCQ5084161.1"/>
    </source>
</evidence>
<proteinExistence type="predicted"/>
<evidence type="ECO:0000256" key="1">
    <source>
        <dbReference type="SAM" id="Coils"/>
    </source>
</evidence>
<keyword evidence="1" id="KW-0175">Coiled coil</keyword>
<dbReference type="AlphaFoldDB" id="A0AAJ1CHU8"/>
<name>A0AAJ1CHU8_9BACT</name>